<protein>
    <recommendedName>
        <fullName evidence="12">DNA primase</fullName>
        <ecNumber evidence="12">2.7.7.101</ecNumber>
    </recommendedName>
</protein>
<keyword evidence="11 12" id="KW-0804">Transcription</keyword>
<dbReference type="FunFam" id="3.90.980.10:FF:000001">
    <property type="entry name" value="DNA primase"/>
    <property type="match status" value="1"/>
</dbReference>
<dbReference type="SUPFAM" id="SSF56731">
    <property type="entry name" value="DNA primase core"/>
    <property type="match status" value="1"/>
</dbReference>
<dbReference type="GO" id="GO:1990077">
    <property type="term" value="C:primosome complex"/>
    <property type="evidence" value="ECO:0007669"/>
    <property type="project" value="UniProtKB-KW"/>
</dbReference>
<evidence type="ECO:0000256" key="6">
    <source>
        <dbReference type="ARBA" id="ARBA00022723"/>
    </source>
</evidence>
<keyword evidence="7 12" id="KW-0863">Zinc-finger</keyword>
<evidence type="ECO:0000256" key="2">
    <source>
        <dbReference type="ARBA" id="ARBA00022515"/>
    </source>
</evidence>
<keyword evidence="2 12" id="KW-0639">Primosome</keyword>
<dbReference type="GO" id="GO:0003899">
    <property type="term" value="F:DNA-directed RNA polymerase activity"/>
    <property type="evidence" value="ECO:0007669"/>
    <property type="project" value="UniProtKB-UniRule"/>
</dbReference>
<comment type="function">
    <text evidence="12">RNA polymerase that catalyzes the synthesis of short RNA molecules used as primers for DNA polymerase during DNA replication.</text>
</comment>
<comment type="subunit">
    <text evidence="12">Monomer. Interacts with DnaB.</text>
</comment>
<dbReference type="GO" id="GO:0005737">
    <property type="term" value="C:cytoplasm"/>
    <property type="evidence" value="ECO:0007669"/>
    <property type="project" value="TreeGrafter"/>
</dbReference>
<dbReference type="FunFam" id="3.40.1360.10:FF:000002">
    <property type="entry name" value="DNA primase"/>
    <property type="match status" value="1"/>
</dbReference>
<proteinExistence type="inferred from homology"/>
<evidence type="ECO:0000256" key="12">
    <source>
        <dbReference type="HAMAP-Rule" id="MF_00974"/>
    </source>
</evidence>
<dbReference type="Pfam" id="PF08278">
    <property type="entry name" value="DnaG_DnaB_bind"/>
    <property type="match status" value="1"/>
</dbReference>
<dbReference type="InterPro" id="IPR034151">
    <property type="entry name" value="TOPRIM_DnaG_bac"/>
</dbReference>
<dbReference type="HAMAP" id="MF_00974">
    <property type="entry name" value="DNA_primase_DnaG"/>
    <property type="match status" value="1"/>
</dbReference>
<feature type="compositionally biased region" description="Basic and acidic residues" evidence="13">
    <location>
        <begin position="97"/>
        <end position="115"/>
    </location>
</feature>
<dbReference type="SUPFAM" id="SSF117023">
    <property type="entry name" value="DNA primase DnaG, C-terminal domain"/>
    <property type="match status" value="1"/>
</dbReference>
<dbReference type="Gene3D" id="1.20.50.20">
    <property type="entry name" value="DnaG, RNA polymerase domain, helical bundle"/>
    <property type="match status" value="1"/>
</dbReference>
<dbReference type="PANTHER" id="PTHR30313">
    <property type="entry name" value="DNA PRIMASE"/>
    <property type="match status" value="1"/>
</dbReference>
<keyword evidence="9" id="KW-0460">Magnesium</keyword>
<dbReference type="InterPro" id="IPR013264">
    <property type="entry name" value="DNAG_N"/>
</dbReference>
<dbReference type="InterPro" id="IPR016136">
    <property type="entry name" value="DNA_helicase_N/primase_C"/>
</dbReference>
<dbReference type="Pfam" id="PF08275">
    <property type="entry name" value="DNAG_N"/>
    <property type="match status" value="1"/>
</dbReference>
<dbReference type="SMART" id="SM00400">
    <property type="entry name" value="ZnF_CHCC"/>
    <property type="match status" value="1"/>
</dbReference>
<evidence type="ECO:0000256" key="7">
    <source>
        <dbReference type="ARBA" id="ARBA00022771"/>
    </source>
</evidence>
<keyword evidence="10 12" id="KW-0238">DNA-binding</keyword>
<keyword evidence="6 12" id="KW-0479">Metal-binding</keyword>
<dbReference type="GO" id="GO:0006269">
    <property type="term" value="P:DNA replication, synthesis of primer"/>
    <property type="evidence" value="ECO:0007669"/>
    <property type="project" value="UniProtKB-UniRule"/>
</dbReference>
<reference evidence="15 16" key="1">
    <citation type="submission" date="2019-08" db="EMBL/GenBank/DDBJ databases">
        <title>Bioinformatics analysis of the strain L3 and L5.</title>
        <authorList>
            <person name="Li X."/>
        </authorList>
    </citation>
    <scope>NUCLEOTIDE SEQUENCE [LARGE SCALE GENOMIC DNA]</scope>
    <source>
        <strain evidence="15 16">L3</strain>
    </source>
</reference>
<comment type="similarity">
    <text evidence="12">Belongs to the DnaG primase family.</text>
</comment>
<dbReference type="InterPro" id="IPR050219">
    <property type="entry name" value="DnaG_primase"/>
</dbReference>
<name>A0A640WAG9_9GAMM</name>
<dbReference type="EC" id="2.7.7.101" evidence="12"/>
<evidence type="ECO:0000256" key="3">
    <source>
        <dbReference type="ARBA" id="ARBA00022679"/>
    </source>
</evidence>
<dbReference type="Gene3D" id="3.90.580.10">
    <property type="entry name" value="Zinc finger, CHC2-type domain"/>
    <property type="match status" value="1"/>
</dbReference>
<sequence>MAGQISQRFIDDLLARTDIVDVISERVQLKKSGRNHSGLCPFHQENSPSFTVSQDKQFYHCFGCSAHGNALRFLMEFDNLRFPEAVEQLASRAGMQVEREGGEDPGARQRQQKREEGVNLLELASRFFRERLALGGGRQARQYLDRRGLSQEVIRDFGIGYAEDEWESLKRYLLEQGISEAVQVEYGLLVHREETGRTYDRFRDRVVFPIRDWKGRTIAFGGRVLGDAKPKYLNSPETPVFHKGRELYGLFEARQANRQLSRMLVVEGYMDVVALAQFGIRNACATLGTALTTDHLQRLFRLVDEVVFCFDGDNAGRQAARRSLQTALPSMIDGRQVRFLFLPEGEDPDTLVRQEGREAFEDRITCASPLSEFLFEQAAEGRDLKQLEGRERFVTAVLEALRLLPEGVLKSLLVKELSTRSGIEQAQFADWFVNHAAPMPRPAVTTDVTGYEALMMTAEGDAEATSDPGSTVDNGNNRVSRHRLPATRSGTATLSLTIPARILHLLLHEPGLVDGLPESVDWCPTEVPDGRLCREVVQLLRAGRYRTPQVLLAHFHGSPDGERLDQLVRRELAIPRDVRASELDNWVRYLERESARLTPVEEYRQLLEKSRRPGALSDAEKQRLRELIGKLAEGS</sequence>
<dbReference type="FunFam" id="3.90.580.10:FF:000001">
    <property type="entry name" value="DNA primase"/>
    <property type="match status" value="1"/>
</dbReference>
<evidence type="ECO:0000256" key="8">
    <source>
        <dbReference type="ARBA" id="ARBA00022833"/>
    </source>
</evidence>
<evidence type="ECO:0000256" key="9">
    <source>
        <dbReference type="ARBA" id="ARBA00022842"/>
    </source>
</evidence>
<feature type="region of interest" description="Disordered" evidence="13">
    <location>
        <begin position="461"/>
        <end position="482"/>
    </location>
</feature>
<dbReference type="SUPFAM" id="SSF57783">
    <property type="entry name" value="Zinc beta-ribbon"/>
    <property type="match status" value="1"/>
</dbReference>
<dbReference type="InterPro" id="IPR036977">
    <property type="entry name" value="DNA_primase_Znf_CHC2"/>
</dbReference>
<dbReference type="InterPro" id="IPR030846">
    <property type="entry name" value="DnaG_bac"/>
</dbReference>
<comment type="cofactor">
    <cofactor evidence="12">
        <name>Zn(2+)</name>
        <dbReference type="ChEBI" id="CHEBI:29105"/>
    </cofactor>
    <text evidence="12">Binds 1 zinc ion per monomer.</text>
</comment>
<dbReference type="Gene3D" id="3.90.980.10">
    <property type="entry name" value="DNA primase, catalytic core, N-terminal domain"/>
    <property type="match status" value="1"/>
</dbReference>
<dbReference type="GO" id="GO:0000428">
    <property type="term" value="C:DNA-directed RNA polymerase complex"/>
    <property type="evidence" value="ECO:0007669"/>
    <property type="project" value="UniProtKB-KW"/>
</dbReference>
<gene>
    <name evidence="12" type="primary">dnaG</name>
    <name evidence="15" type="ORF">F0A16_18020</name>
</gene>
<dbReference type="Pfam" id="PF01807">
    <property type="entry name" value="Zn_ribbon_DnaG"/>
    <property type="match status" value="1"/>
</dbReference>
<dbReference type="InterPro" id="IPR019475">
    <property type="entry name" value="DNA_primase_DnaB-bd"/>
</dbReference>
<dbReference type="InterPro" id="IPR002694">
    <property type="entry name" value="Znf_CHC2"/>
</dbReference>
<organism evidence="15 16">
    <name type="scientific">Salinicola corii</name>
    <dbReference type="NCBI Taxonomy" id="2606937"/>
    <lineage>
        <taxon>Bacteria</taxon>
        <taxon>Pseudomonadati</taxon>
        <taxon>Pseudomonadota</taxon>
        <taxon>Gammaproteobacteria</taxon>
        <taxon>Oceanospirillales</taxon>
        <taxon>Halomonadaceae</taxon>
        <taxon>Salinicola</taxon>
    </lineage>
</organism>
<dbReference type="RefSeq" id="WP_149436834.1">
    <property type="nucleotide sequence ID" value="NZ_VTPX01000013.1"/>
</dbReference>
<feature type="domain" description="Toprim" evidence="14">
    <location>
        <begin position="261"/>
        <end position="343"/>
    </location>
</feature>
<dbReference type="Gene3D" id="1.10.860.10">
    <property type="entry name" value="DNAb Helicase, Chain A"/>
    <property type="match status" value="1"/>
</dbReference>
<evidence type="ECO:0000256" key="4">
    <source>
        <dbReference type="ARBA" id="ARBA00022695"/>
    </source>
</evidence>
<feature type="region of interest" description="Disordered" evidence="13">
    <location>
        <begin position="94"/>
        <end position="115"/>
    </location>
</feature>
<dbReference type="InterPro" id="IPR006171">
    <property type="entry name" value="TOPRIM_dom"/>
</dbReference>
<keyword evidence="8 12" id="KW-0862">Zinc</keyword>
<evidence type="ECO:0000256" key="10">
    <source>
        <dbReference type="ARBA" id="ARBA00023125"/>
    </source>
</evidence>
<dbReference type="NCBIfam" id="TIGR01391">
    <property type="entry name" value="dnaG"/>
    <property type="match status" value="1"/>
</dbReference>
<comment type="catalytic activity">
    <reaction evidence="12">
        <text>ssDNA + n NTP = ssDNA/pppN(pN)n-1 hybrid + (n-1) diphosphate.</text>
        <dbReference type="EC" id="2.7.7.101"/>
    </reaction>
</comment>
<dbReference type="SMART" id="SM00493">
    <property type="entry name" value="TOPRIM"/>
    <property type="match status" value="1"/>
</dbReference>
<evidence type="ECO:0000256" key="5">
    <source>
        <dbReference type="ARBA" id="ARBA00022705"/>
    </source>
</evidence>
<dbReference type="InterPro" id="IPR037068">
    <property type="entry name" value="DNA_primase_core_N_sf"/>
</dbReference>
<keyword evidence="16" id="KW-1185">Reference proteome</keyword>
<dbReference type="AlphaFoldDB" id="A0A640WAG9"/>
<keyword evidence="3 12" id="KW-0808">Transferase</keyword>
<dbReference type="GO" id="GO:0003677">
    <property type="term" value="F:DNA binding"/>
    <property type="evidence" value="ECO:0007669"/>
    <property type="project" value="UniProtKB-KW"/>
</dbReference>
<evidence type="ECO:0000259" key="14">
    <source>
        <dbReference type="PROSITE" id="PS50880"/>
    </source>
</evidence>
<evidence type="ECO:0000256" key="13">
    <source>
        <dbReference type="SAM" id="MobiDB-lite"/>
    </source>
</evidence>
<evidence type="ECO:0000256" key="1">
    <source>
        <dbReference type="ARBA" id="ARBA00022478"/>
    </source>
</evidence>
<dbReference type="Pfam" id="PF10410">
    <property type="entry name" value="DnaB_bind"/>
    <property type="match status" value="1"/>
</dbReference>
<dbReference type="InterPro" id="IPR013173">
    <property type="entry name" value="DNA_primase_DnaG_DnaB-bd_dom"/>
</dbReference>
<keyword evidence="1 12" id="KW-0240">DNA-directed RNA polymerase</keyword>
<dbReference type="Pfam" id="PF13155">
    <property type="entry name" value="Toprim_2"/>
    <property type="match status" value="1"/>
</dbReference>
<evidence type="ECO:0000313" key="16">
    <source>
        <dbReference type="Proteomes" id="UP000466024"/>
    </source>
</evidence>
<comment type="caution">
    <text evidence="15">The sequence shown here is derived from an EMBL/GenBank/DDBJ whole genome shotgun (WGS) entry which is preliminary data.</text>
</comment>
<dbReference type="CDD" id="cd03364">
    <property type="entry name" value="TOPRIM_DnaG_primases"/>
    <property type="match status" value="1"/>
</dbReference>
<feature type="compositionally biased region" description="Polar residues" evidence="13">
    <location>
        <begin position="467"/>
        <end position="478"/>
    </location>
</feature>
<comment type="domain">
    <text evidence="12">Contains an N-terminal zinc-binding domain, a central core domain that contains the primase activity, and a C-terminal DnaB-binding domain.</text>
</comment>
<dbReference type="Proteomes" id="UP000466024">
    <property type="component" value="Unassembled WGS sequence"/>
</dbReference>
<evidence type="ECO:0000313" key="15">
    <source>
        <dbReference type="EMBL" id="KAA0016126.1"/>
    </source>
</evidence>
<dbReference type="InterPro" id="IPR006295">
    <property type="entry name" value="DNA_primase_DnaG"/>
</dbReference>
<dbReference type="PANTHER" id="PTHR30313:SF2">
    <property type="entry name" value="DNA PRIMASE"/>
    <property type="match status" value="1"/>
</dbReference>
<dbReference type="Gene3D" id="3.40.1360.10">
    <property type="match status" value="1"/>
</dbReference>
<keyword evidence="4 12" id="KW-0548">Nucleotidyltransferase</keyword>
<dbReference type="PROSITE" id="PS50880">
    <property type="entry name" value="TOPRIM"/>
    <property type="match status" value="1"/>
</dbReference>
<accession>A0A640WAG9</accession>
<dbReference type="GO" id="GO:0008270">
    <property type="term" value="F:zinc ion binding"/>
    <property type="evidence" value="ECO:0007669"/>
    <property type="project" value="UniProtKB-UniRule"/>
</dbReference>
<feature type="zinc finger region" description="CHC2-type" evidence="12">
    <location>
        <begin position="40"/>
        <end position="64"/>
    </location>
</feature>
<evidence type="ECO:0000256" key="11">
    <source>
        <dbReference type="ARBA" id="ARBA00023163"/>
    </source>
</evidence>
<dbReference type="EMBL" id="VTPX01000013">
    <property type="protein sequence ID" value="KAA0016126.1"/>
    <property type="molecule type" value="Genomic_DNA"/>
</dbReference>
<keyword evidence="5 12" id="KW-0235">DNA replication</keyword>